<keyword evidence="6" id="KW-0812">Transmembrane</keyword>
<dbReference type="AlphaFoldDB" id="A0A1I5DBS2"/>
<evidence type="ECO:0000256" key="6">
    <source>
        <dbReference type="SAM" id="Phobius"/>
    </source>
</evidence>
<evidence type="ECO:0000256" key="1">
    <source>
        <dbReference type="ARBA" id="ARBA00006586"/>
    </source>
</evidence>
<dbReference type="InterPro" id="IPR014395">
    <property type="entry name" value="Pen/GL7ACA/AHL_acylase"/>
</dbReference>
<dbReference type="EMBL" id="FOVM01000009">
    <property type="protein sequence ID" value="SFN96714.1"/>
    <property type="molecule type" value="Genomic_DNA"/>
</dbReference>
<dbReference type="InterPro" id="IPR043147">
    <property type="entry name" value="Penicillin_amidase_A-knob"/>
</dbReference>
<dbReference type="Gene3D" id="3.60.20.10">
    <property type="entry name" value="Glutamine Phosphoribosylpyrophosphate, subunit 1, domain 1"/>
    <property type="match status" value="1"/>
</dbReference>
<reference evidence="8" key="1">
    <citation type="submission" date="2016-10" db="EMBL/GenBank/DDBJ databases">
        <authorList>
            <person name="Varghese N."/>
            <person name="Submissions S."/>
        </authorList>
    </citation>
    <scope>NUCLEOTIDE SEQUENCE [LARGE SCALE GENOMIC DNA]</scope>
    <source>
        <strain evidence="8">CGMCC 1.11101</strain>
    </source>
</reference>
<evidence type="ECO:0000256" key="2">
    <source>
        <dbReference type="ARBA" id="ARBA00022801"/>
    </source>
</evidence>
<dbReference type="InterPro" id="IPR002692">
    <property type="entry name" value="S45"/>
</dbReference>
<evidence type="ECO:0000256" key="5">
    <source>
        <dbReference type="PIRSR" id="PIRSR001227-2"/>
    </source>
</evidence>
<evidence type="ECO:0000313" key="7">
    <source>
        <dbReference type="EMBL" id="SFN96714.1"/>
    </source>
</evidence>
<feature type="binding site" evidence="5">
    <location>
        <position position="367"/>
    </location>
    <ligand>
        <name>Ca(2+)</name>
        <dbReference type="ChEBI" id="CHEBI:29108"/>
    </ligand>
</feature>
<evidence type="ECO:0000313" key="8">
    <source>
        <dbReference type="Proteomes" id="UP000198867"/>
    </source>
</evidence>
<dbReference type="Gene3D" id="1.10.1400.10">
    <property type="match status" value="1"/>
</dbReference>
<keyword evidence="3" id="KW-0865">Zymogen</keyword>
<feature type="binding site" evidence="5">
    <location>
        <position position="370"/>
    </location>
    <ligand>
        <name>Ca(2+)</name>
        <dbReference type="ChEBI" id="CHEBI:29108"/>
    </ligand>
</feature>
<feature type="active site" description="Nucleophile" evidence="4">
    <location>
        <position position="289"/>
    </location>
</feature>
<accession>A0A1I5DBS2</accession>
<dbReference type="RefSeq" id="WP_218151873.1">
    <property type="nucleotide sequence ID" value="NZ_FOVM01000009.1"/>
</dbReference>
<keyword evidence="5" id="KW-0479">Metal-binding</keyword>
<dbReference type="Proteomes" id="UP000198867">
    <property type="component" value="Unassembled WGS sequence"/>
</dbReference>
<name>A0A1I5DBS2_9MICO</name>
<dbReference type="PIRSF" id="PIRSF001227">
    <property type="entry name" value="Pen_acylase"/>
    <property type="match status" value="1"/>
</dbReference>
<dbReference type="STRING" id="995034.SAMN05216219_2809"/>
<dbReference type="InterPro" id="IPR043146">
    <property type="entry name" value="Penicillin_amidase_N_B-knob"/>
</dbReference>
<dbReference type="PANTHER" id="PTHR34218:SF4">
    <property type="entry name" value="ACYL-HOMOSERINE LACTONE ACYLASE QUIP"/>
    <property type="match status" value="1"/>
</dbReference>
<dbReference type="Pfam" id="PF01804">
    <property type="entry name" value="Penicil_amidase"/>
    <property type="match status" value="1"/>
</dbReference>
<feature type="binding site" evidence="5">
    <location>
        <position position="206"/>
    </location>
    <ligand>
        <name>Ca(2+)</name>
        <dbReference type="ChEBI" id="CHEBI:29108"/>
    </ligand>
</feature>
<keyword evidence="2" id="KW-0378">Hydrolase</keyword>
<keyword evidence="8" id="KW-1185">Reference proteome</keyword>
<feature type="transmembrane region" description="Helical" evidence="6">
    <location>
        <begin position="12"/>
        <end position="37"/>
    </location>
</feature>
<keyword evidence="6" id="KW-1133">Transmembrane helix</keyword>
<dbReference type="Gene3D" id="2.30.120.10">
    <property type="match status" value="1"/>
</dbReference>
<comment type="cofactor">
    <cofactor evidence="5">
        <name>Ca(2+)</name>
        <dbReference type="ChEBI" id="CHEBI:29108"/>
    </cofactor>
    <text evidence="5">Binds 1 Ca(2+) ion per dimer.</text>
</comment>
<evidence type="ECO:0000256" key="3">
    <source>
        <dbReference type="ARBA" id="ARBA00023145"/>
    </source>
</evidence>
<dbReference type="CDD" id="cd03747">
    <property type="entry name" value="Ntn_PGA_like"/>
    <property type="match status" value="1"/>
</dbReference>
<evidence type="ECO:0000256" key="4">
    <source>
        <dbReference type="PIRSR" id="PIRSR001227-1"/>
    </source>
</evidence>
<dbReference type="InterPro" id="IPR023343">
    <property type="entry name" value="Penicillin_amidase_dom1"/>
</dbReference>
<keyword evidence="6" id="KW-0472">Membrane</keyword>
<gene>
    <name evidence="7" type="ORF">SAMN05216219_2809</name>
</gene>
<dbReference type="GO" id="GO:0046872">
    <property type="term" value="F:metal ion binding"/>
    <property type="evidence" value="ECO:0007669"/>
    <property type="project" value="UniProtKB-KW"/>
</dbReference>
<organism evidence="7 8">
    <name type="scientific">Mycetocola miduiensis</name>
    <dbReference type="NCBI Taxonomy" id="995034"/>
    <lineage>
        <taxon>Bacteria</taxon>
        <taxon>Bacillati</taxon>
        <taxon>Actinomycetota</taxon>
        <taxon>Actinomycetes</taxon>
        <taxon>Micrococcales</taxon>
        <taxon>Microbacteriaceae</taxon>
        <taxon>Mycetocola</taxon>
    </lineage>
</organism>
<protein>
    <submittedName>
        <fullName evidence="7">Penicillin amidase</fullName>
    </submittedName>
</protein>
<sequence length="848" mass="91789">MVRTSSRGRRSRAFTVFLSVTAVFVVVVLVGGGLAIWTVQRSFPQLSGELTVPGLDGVVTVQRDDAGIPTIEADNAHDLFLAQGFVHAQDRFWEMDFRRHVTSGRLAELFGESQVGTDTFVRTLGWRAVAEAEVQLLDEQTLGWYQAYADGVNAYLGQRSGADLSLEYAVLGLQIPGYEPEKWTPADSVAWLKAMAWDLRSNLEDEIDRALLATDLTPEQVAQLYPPYPYTVNPTILQSDVAVPAPASVGSATPLEPVSDATVESLVALKDILRKMPVLLGRAGPDIGSNSWVVSGALTASGKPLLANDPHLGPAMPSVWYQMGLRCSTVSEECPFAVAGFSFSGMPGIIIGHNERVAWGFTNLGPDVADLFLEKVTGDTVEVDGVATPLTIRDETVKVAGGADVPIRIRWSSHGPLVTGISDDFGDIAADYPATADLPEGSYELSLQWTALTPGRTPGAIFAVNRATDWESFRAGARLFDVPSQNLVYADIDGNIGYQAPGLIPIRQSGDGTHPQPGWFASTAWAGYVDFDSLPSLYNPPSGYIVTANNAVASESSTPLLTRDWDAGYRASRIVELVELVSASGDGFTAEDMSAIQADNANAFAKRIAPFIADLAPSGNARLGKQFLDGWDFHDDADSAQAAYFNIFWRNLLEGTFAPKLPDEIPPAGGSQWFQVVGTLLDEPDSEWWAGPDDNIVTRDDAIMLALSRAWTEAQDLMGNDPEEWSWGELHTLTVRNASFGESGIAPIEMLFNRGPYELAGGSSVVNAVGWYAPEGYVVDWVPSMRQVVDLADLDSSTWINLTGASGHAFHANYIDQTPLWQRHETRAWPFTPDAVTEATRDTLTLVP</sequence>
<proteinExistence type="inferred from homology"/>
<comment type="similarity">
    <text evidence="1">Belongs to the peptidase S45 family.</text>
</comment>
<dbReference type="Gene3D" id="1.10.439.10">
    <property type="entry name" value="Penicillin Amidohydrolase, domain 1"/>
    <property type="match status" value="1"/>
</dbReference>
<dbReference type="SUPFAM" id="SSF56235">
    <property type="entry name" value="N-terminal nucleophile aminohydrolases (Ntn hydrolases)"/>
    <property type="match status" value="1"/>
</dbReference>
<dbReference type="PANTHER" id="PTHR34218">
    <property type="entry name" value="PEPTIDASE S45 PENICILLIN AMIDASE"/>
    <property type="match status" value="1"/>
</dbReference>
<dbReference type="GO" id="GO:0016811">
    <property type="term" value="F:hydrolase activity, acting on carbon-nitrogen (but not peptide) bonds, in linear amides"/>
    <property type="evidence" value="ECO:0007669"/>
    <property type="project" value="InterPro"/>
</dbReference>
<keyword evidence="5" id="KW-0106">Calcium</keyword>
<dbReference type="GO" id="GO:0017000">
    <property type="term" value="P:antibiotic biosynthetic process"/>
    <property type="evidence" value="ECO:0007669"/>
    <property type="project" value="InterPro"/>
</dbReference>
<dbReference type="InterPro" id="IPR029055">
    <property type="entry name" value="Ntn_hydrolases_N"/>
</dbReference>